<dbReference type="SUPFAM" id="SSF56399">
    <property type="entry name" value="ADP-ribosylation"/>
    <property type="match status" value="1"/>
</dbReference>
<evidence type="ECO:0000256" key="3">
    <source>
        <dbReference type="ARBA" id="ARBA00023027"/>
    </source>
</evidence>
<dbReference type="EC" id="2.4.2.-" evidence="5"/>
<evidence type="ECO:0000259" key="7">
    <source>
        <dbReference type="PROSITE" id="PS51059"/>
    </source>
</evidence>
<reference evidence="8 9" key="1">
    <citation type="journal article" date="2016" name="Genome Biol. Evol.">
        <title>Gene Family Evolution Reflects Adaptation to Soil Environmental Stressors in the Genome of the Collembolan Orchesella cincta.</title>
        <authorList>
            <person name="Faddeeva-Vakhrusheva A."/>
            <person name="Derks M.F."/>
            <person name="Anvar S.Y."/>
            <person name="Agamennone V."/>
            <person name="Suring W."/>
            <person name="Smit S."/>
            <person name="van Straalen N.M."/>
            <person name="Roelofs D."/>
        </authorList>
    </citation>
    <scope>NUCLEOTIDE SEQUENCE [LARGE SCALE GENOMIC DNA]</scope>
    <source>
        <tissue evidence="8">Mixed pool</tissue>
    </source>
</reference>
<evidence type="ECO:0000256" key="5">
    <source>
        <dbReference type="RuleBase" id="RU362114"/>
    </source>
</evidence>
<evidence type="ECO:0000256" key="2">
    <source>
        <dbReference type="ARBA" id="ARBA00022679"/>
    </source>
</evidence>
<keyword evidence="3 5" id="KW-0520">NAD</keyword>
<accession>A0A1D2MJL0</accession>
<proteinExistence type="predicted"/>
<dbReference type="GO" id="GO:0006302">
    <property type="term" value="P:double-strand break repair"/>
    <property type="evidence" value="ECO:0007669"/>
    <property type="project" value="TreeGrafter"/>
</dbReference>
<protein>
    <recommendedName>
        <fullName evidence="5">Poly [ADP-ribose] polymerase</fullName>
        <shortName evidence="5">PARP</shortName>
        <ecNumber evidence="5">2.4.2.-</ecNumber>
    </recommendedName>
</protein>
<dbReference type="OMA" id="DPMHANI"/>
<dbReference type="GO" id="GO:0003950">
    <property type="term" value="F:NAD+ poly-ADP-ribosyltransferase activity"/>
    <property type="evidence" value="ECO:0007669"/>
    <property type="project" value="UniProtKB-UniRule"/>
</dbReference>
<gene>
    <name evidence="8" type="ORF">Ocin01_13695</name>
</gene>
<comment type="catalytic activity">
    <reaction evidence="4">
        <text>NAD(+) + (ADP-D-ribosyl)n-acceptor = nicotinamide + (ADP-D-ribosyl)n+1-acceptor + H(+).</text>
        <dbReference type="EC" id="2.4.2.30"/>
    </reaction>
</comment>
<comment type="caution">
    <text evidence="8">The sequence shown here is derived from an EMBL/GenBank/DDBJ whole genome shotgun (WGS) entry which is preliminary data.</text>
</comment>
<dbReference type="GO" id="GO:0070212">
    <property type="term" value="P:protein poly-ADP-ribosylation"/>
    <property type="evidence" value="ECO:0007669"/>
    <property type="project" value="TreeGrafter"/>
</dbReference>
<name>A0A1D2MJL0_ORCCI</name>
<evidence type="ECO:0000313" key="8">
    <source>
        <dbReference type="EMBL" id="ODM92984.1"/>
    </source>
</evidence>
<organism evidence="8 9">
    <name type="scientific">Orchesella cincta</name>
    <name type="common">Springtail</name>
    <name type="synonym">Podura cincta</name>
    <dbReference type="NCBI Taxonomy" id="48709"/>
    <lineage>
        <taxon>Eukaryota</taxon>
        <taxon>Metazoa</taxon>
        <taxon>Ecdysozoa</taxon>
        <taxon>Arthropoda</taxon>
        <taxon>Hexapoda</taxon>
        <taxon>Collembola</taxon>
        <taxon>Entomobryomorpha</taxon>
        <taxon>Entomobryoidea</taxon>
        <taxon>Orchesellidae</taxon>
        <taxon>Orchesellinae</taxon>
        <taxon>Orchesella</taxon>
    </lineage>
</organism>
<dbReference type="PROSITE" id="PS51059">
    <property type="entry name" value="PARP_CATALYTIC"/>
    <property type="match status" value="1"/>
</dbReference>
<dbReference type="EMBL" id="LJIJ01001103">
    <property type="protein sequence ID" value="ODM92984.1"/>
    <property type="molecule type" value="Genomic_DNA"/>
</dbReference>
<keyword evidence="9" id="KW-1185">Reference proteome</keyword>
<evidence type="ECO:0000313" key="9">
    <source>
        <dbReference type="Proteomes" id="UP000094527"/>
    </source>
</evidence>
<dbReference type="PANTHER" id="PTHR10459">
    <property type="entry name" value="DNA LIGASE"/>
    <property type="match status" value="1"/>
</dbReference>
<feature type="domain" description="PARP catalytic" evidence="7">
    <location>
        <begin position="104"/>
        <end position="341"/>
    </location>
</feature>
<keyword evidence="2 5" id="KW-0808">Transferase</keyword>
<evidence type="ECO:0000256" key="4">
    <source>
        <dbReference type="ARBA" id="ARBA00033987"/>
    </source>
</evidence>
<sequence length="342" mass="37646">MSAIPTVTGVFGSVPPHSQPAVATPATLPLQGTALLGVGTPPPSPPVTKKADPKSGRSAGSTPGKSRAVTPPPPSIPTVTSGRKRRRPNGQIDPTAVDILIELPGIKKRNIRSHFFVARHVTESDPMHANILTYINNGQRHSYGIEVMDIVRVIRDEDNVEFDQDPNFNNQFRMLLWHGTTDDAVSSILMDGFKPPDLNGQMFGTGIYFADRASKSTNYCTFPHTIHQKAGEIRYLLLCDVLLGKTYNARYSHNNFTEPPTATTRSGETLYFDSVKCTGEYIPDEQENVFCKGSLMPIGKTVDNTTFQTYSVVHNEYVVYSGDKVKPKYLVKIKFCSSPITN</sequence>
<feature type="region of interest" description="Disordered" evidence="6">
    <location>
        <begin position="1"/>
        <end position="93"/>
    </location>
</feature>
<dbReference type="OrthoDB" id="429950at2759"/>
<dbReference type="PANTHER" id="PTHR10459:SF60">
    <property type="entry name" value="POLY [ADP-RIBOSE] POLYMERASE 2"/>
    <property type="match status" value="1"/>
</dbReference>
<dbReference type="Pfam" id="PF00644">
    <property type="entry name" value="PARP"/>
    <property type="match status" value="1"/>
</dbReference>
<evidence type="ECO:0000256" key="1">
    <source>
        <dbReference type="ARBA" id="ARBA00022676"/>
    </source>
</evidence>
<dbReference type="GO" id="GO:0005730">
    <property type="term" value="C:nucleolus"/>
    <property type="evidence" value="ECO:0007669"/>
    <property type="project" value="TreeGrafter"/>
</dbReference>
<dbReference type="AlphaFoldDB" id="A0A1D2MJL0"/>
<keyword evidence="1 5" id="KW-0328">Glycosyltransferase</keyword>
<dbReference type="GO" id="GO:1990404">
    <property type="term" value="F:NAD+-protein mono-ADP-ribosyltransferase activity"/>
    <property type="evidence" value="ECO:0007669"/>
    <property type="project" value="TreeGrafter"/>
</dbReference>
<dbReference type="Gene3D" id="3.90.228.10">
    <property type="match status" value="1"/>
</dbReference>
<dbReference type="Proteomes" id="UP000094527">
    <property type="component" value="Unassembled WGS sequence"/>
</dbReference>
<dbReference type="InterPro" id="IPR012317">
    <property type="entry name" value="Poly(ADP-ribose)pol_cat_dom"/>
</dbReference>
<dbReference type="InterPro" id="IPR050800">
    <property type="entry name" value="ARTD/PARP"/>
</dbReference>
<dbReference type="STRING" id="48709.A0A1D2MJL0"/>
<evidence type="ECO:0000256" key="6">
    <source>
        <dbReference type="SAM" id="MobiDB-lite"/>
    </source>
</evidence>